<organism evidence="1 2">
    <name type="scientific">Prorocentrum cordatum</name>
    <dbReference type="NCBI Taxonomy" id="2364126"/>
    <lineage>
        <taxon>Eukaryota</taxon>
        <taxon>Sar</taxon>
        <taxon>Alveolata</taxon>
        <taxon>Dinophyceae</taxon>
        <taxon>Prorocentrales</taxon>
        <taxon>Prorocentraceae</taxon>
        <taxon>Prorocentrum</taxon>
    </lineage>
</organism>
<reference evidence="1" key="1">
    <citation type="submission" date="2023-10" db="EMBL/GenBank/DDBJ databases">
        <authorList>
            <person name="Chen Y."/>
            <person name="Shah S."/>
            <person name="Dougan E. K."/>
            <person name="Thang M."/>
            <person name="Chan C."/>
        </authorList>
    </citation>
    <scope>NUCLEOTIDE SEQUENCE [LARGE SCALE GENOMIC DNA]</scope>
</reference>
<keyword evidence="2" id="KW-1185">Reference proteome</keyword>
<gene>
    <name evidence="1" type="ORF">PCOR1329_LOCUS65722</name>
</gene>
<dbReference type="EMBL" id="CAUYUJ010018426">
    <property type="protein sequence ID" value="CAK0883528.1"/>
    <property type="molecule type" value="Genomic_DNA"/>
</dbReference>
<feature type="non-terminal residue" evidence="1">
    <location>
        <position position="1"/>
    </location>
</feature>
<name>A0ABN9WB84_9DINO</name>
<feature type="non-terminal residue" evidence="1">
    <location>
        <position position="114"/>
    </location>
</feature>
<proteinExistence type="predicted"/>
<evidence type="ECO:0000313" key="1">
    <source>
        <dbReference type="EMBL" id="CAK0883528.1"/>
    </source>
</evidence>
<dbReference type="Proteomes" id="UP001189429">
    <property type="component" value="Unassembled WGS sequence"/>
</dbReference>
<accession>A0ABN9WB84</accession>
<evidence type="ECO:0000313" key="2">
    <source>
        <dbReference type="Proteomes" id="UP001189429"/>
    </source>
</evidence>
<protein>
    <submittedName>
        <fullName evidence="1">Uncharacterized protein</fullName>
    </submittedName>
</protein>
<sequence length="114" mass="12440">SPDGACAANVRNGLMIKDSDSLIPVEGPDQKRARLEQKYSVLPRTLNYEVWFDLMKKSEVAAAGGDENQAVTTLLKKALMAAVTNQLWPIAVDMLEGGLQGDLAARESHKKEDE</sequence>
<comment type="caution">
    <text evidence="1">The sequence shown here is derived from an EMBL/GenBank/DDBJ whole genome shotgun (WGS) entry which is preliminary data.</text>
</comment>